<dbReference type="Pfam" id="PF02789">
    <property type="entry name" value="Peptidase_M17_N"/>
    <property type="match status" value="1"/>
</dbReference>
<evidence type="ECO:0000313" key="10">
    <source>
        <dbReference type="EMBL" id="OGG62636.1"/>
    </source>
</evidence>
<feature type="active site" evidence="7">
    <location>
        <position position="240"/>
    </location>
</feature>
<keyword evidence="6 7" id="KW-0378">Hydrolase</keyword>
<dbReference type="InterPro" id="IPR008283">
    <property type="entry name" value="Peptidase_M17_N"/>
</dbReference>
<dbReference type="SUPFAM" id="SSF53187">
    <property type="entry name" value="Zn-dependent exopeptidases"/>
    <property type="match status" value="1"/>
</dbReference>
<comment type="caution">
    <text evidence="10">The sequence shown here is derived from an EMBL/GenBank/DDBJ whole genome shotgun (WGS) entry which is preliminary data.</text>
</comment>
<evidence type="ECO:0000256" key="1">
    <source>
        <dbReference type="ARBA" id="ARBA00000135"/>
    </source>
</evidence>
<feature type="binding site" evidence="7">
    <location>
        <position position="251"/>
    </location>
    <ligand>
        <name>Mn(2+)</name>
        <dbReference type="ChEBI" id="CHEBI:29035"/>
        <label>2</label>
    </ligand>
</feature>
<reference evidence="10 11" key="1">
    <citation type="journal article" date="2016" name="Nat. Commun.">
        <title>Thousands of microbial genomes shed light on interconnected biogeochemical processes in an aquifer system.</title>
        <authorList>
            <person name="Anantharaman K."/>
            <person name="Brown C.T."/>
            <person name="Hug L.A."/>
            <person name="Sharon I."/>
            <person name="Castelle C.J."/>
            <person name="Probst A.J."/>
            <person name="Thomas B.C."/>
            <person name="Singh A."/>
            <person name="Wilkins M.J."/>
            <person name="Karaoz U."/>
            <person name="Brodie E.L."/>
            <person name="Williams K.H."/>
            <person name="Hubbard S.S."/>
            <person name="Banfield J.F."/>
        </authorList>
    </citation>
    <scope>NUCLEOTIDE SEQUENCE [LARGE SCALE GENOMIC DNA]</scope>
</reference>
<sequence>MKLSFKKGNIENAPKGYVRIAFTDKTKEARRFTREKGIETLELGVGKPGEMSARKFIILCRSVVQAAKANKCKKIAVQLDMFQKFYNPQLAAENFEMANFEFNALKTRPKEGWDTVEEIFLYGKSSPMIERAVKKGQEIGRAVNACRTLANTPGGDMTPTLLAAAGLAAARSVGAGPKIKVTTLGEREMKKLGMGAILGVARGSTEAPTFTIMEYKGASGRPIVLVGKGVTFDSGGLNLKPSNSIYEMHMDMSGAASVIYAVALAARLKLKKHVIGLVPAVENMPGNSAYRPGDVLKSLSGKTIEVLDTDAEGRLILADALTYAKRLKPSVVIDVATLTGAAVSALGLYASALLTRDDALAERLSRDGETSGDYIWRLPLWDEYEERVKGEFADIKNVPGGSTSRYGGAIDGGMFLWQFAKELECPWAHLDIAPRMTAAPGDELAKGAAGTPVRLLLRFIEQS</sequence>
<dbReference type="STRING" id="1798495.A3C19_02635"/>
<dbReference type="GO" id="GO:0030145">
    <property type="term" value="F:manganese ion binding"/>
    <property type="evidence" value="ECO:0007669"/>
    <property type="project" value="UniProtKB-UniRule"/>
</dbReference>
<evidence type="ECO:0000256" key="7">
    <source>
        <dbReference type="HAMAP-Rule" id="MF_00181"/>
    </source>
</evidence>
<dbReference type="PANTHER" id="PTHR11963">
    <property type="entry name" value="LEUCINE AMINOPEPTIDASE-RELATED"/>
    <property type="match status" value="1"/>
</dbReference>
<dbReference type="Gene3D" id="3.40.220.10">
    <property type="entry name" value="Leucine Aminopeptidase, subunit E, domain 1"/>
    <property type="match status" value="1"/>
</dbReference>
<feature type="binding site" evidence="7">
    <location>
        <position position="233"/>
    </location>
    <ligand>
        <name>Mn(2+)</name>
        <dbReference type="ChEBI" id="CHEBI:29035"/>
        <label>1</label>
    </ligand>
</feature>
<feature type="domain" description="Cytosol aminopeptidase" evidence="8">
    <location>
        <begin position="144"/>
        <end position="456"/>
    </location>
</feature>
<keyword evidence="7" id="KW-0963">Cytoplasm</keyword>
<comment type="cofactor">
    <cofactor evidence="7">
        <name>Mn(2+)</name>
        <dbReference type="ChEBI" id="CHEBI:29035"/>
    </cofactor>
    <text evidence="7">Binds 2 manganese ions per subunit.</text>
</comment>
<dbReference type="PRINTS" id="PR00481">
    <property type="entry name" value="LAMNOPPTDASE"/>
</dbReference>
<proteinExistence type="inferred from homology"/>
<dbReference type="InterPro" id="IPR011356">
    <property type="entry name" value="Leucine_aapep/pepB"/>
</dbReference>
<keyword evidence="4 7" id="KW-0031">Aminopeptidase</keyword>
<dbReference type="EC" id="3.4.11.10" evidence="7"/>
<accession>A0A1F6DMK9</accession>
<dbReference type="InterPro" id="IPR000819">
    <property type="entry name" value="Peptidase_M17_C"/>
</dbReference>
<dbReference type="InterPro" id="IPR043472">
    <property type="entry name" value="Macro_dom-like"/>
</dbReference>
<dbReference type="PANTHER" id="PTHR11963:SF23">
    <property type="entry name" value="CYTOSOL AMINOPEPTIDASE"/>
    <property type="match status" value="1"/>
</dbReference>
<feature type="domain" description="Peptidase M17 leucyl aminopeptidase N-terminal" evidence="9">
    <location>
        <begin position="42"/>
        <end position="108"/>
    </location>
</feature>
<dbReference type="Proteomes" id="UP000178532">
    <property type="component" value="Unassembled WGS sequence"/>
</dbReference>
<evidence type="ECO:0000259" key="9">
    <source>
        <dbReference type="Pfam" id="PF02789"/>
    </source>
</evidence>
<comment type="subcellular location">
    <subcellularLocation>
        <location evidence="7">Cytoplasm</location>
    </subcellularLocation>
</comment>
<keyword evidence="7" id="KW-0479">Metal-binding</keyword>
<feature type="active site" evidence="7">
    <location>
        <position position="314"/>
    </location>
</feature>
<keyword evidence="5 7" id="KW-0645">Protease</keyword>
<dbReference type="GO" id="GO:0006508">
    <property type="term" value="P:proteolysis"/>
    <property type="evidence" value="ECO:0007669"/>
    <property type="project" value="UniProtKB-KW"/>
</dbReference>
<dbReference type="EC" id="3.4.11.1" evidence="7"/>
<evidence type="ECO:0000256" key="4">
    <source>
        <dbReference type="ARBA" id="ARBA00022438"/>
    </source>
</evidence>
<comment type="catalytic activity">
    <reaction evidence="2 7">
        <text>Release of an N-terminal amino acid, preferentially leucine, but not glutamic or aspartic acids.</text>
        <dbReference type="EC" id="3.4.11.10"/>
    </reaction>
</comment>
<evidence type="ECO:0000256" key="6">
    <source>
        <dbReference type="ARBA" id="ARBA00022801"/>
    </source>
</evidence>
<dbReference type="AlphaFoldDB" id="A0A1F6DMK9"/>
<dbReference type="GO" id="GO:0070006">
    <property type="term" value="F:metalloaminopeptidase activity"/>
    <property type="evidence" value="ECO:0007669"/>
    <property type="project" value="InterPro"/>
</dbReference>
<feature type="binding site" evidence="7">
    <location>
        <position position="233"/>
    </location>
    <ligand>
        <name>Mn(2+)</name>
        <dbReference type="ChEBI" id="CHEBI:29035"/>
        <label>2</label>
    </ligand>
</feature>
<evidence type="ECO:0000259" key="8">
    <source>
        <dbReference type="Pfam" id="PF00883"/>
    </source>
</evidence>
<protein>
    <recommendedName>
        <fullName evidence="7">Probable cytosol aminopeptidase</fullName>
        <ecNumber evidence="7">3.4.11.1</ecNumber>
    </recommendedName>
    <alternativeName>
        <fullName evidence="7">Leucine aminopeptidase</fullName>
        <shortName evidence="7">LAP</shortName>
        <ecNumber evidence="7">3.4.11.10</ecNumber>
    </alternativeName>
    <alternativeName>
        <fullName evidence="7">Leucyl aminopeptidase</fullName>
    </alternativeName>
</protein>
<organism evidence="10 11">
    <name type="scientific">Candidatus Kaiserbacteria bacterium RIFCSPHIGHO2_02_FULL_54_22</name>
    <dbReference type="NCBI Taxonomy" id="1798495"/>
    <lineage>
        <taxon>Bacteria</taxon>
        <taxon>Candidatus Kaiseribacteriota</taxon>
    </lineage>
</organism>
<dbReference type="CDD" id="cd00433">
    <property type="entry name" value="Peptidase_M17"/>
    <property type="match status" value="1"/>
</dbReference>
<keyword evidence="7" id="KW-0464">Manganese</keyword>
<comment type="catalytic activity">
    <reaction evidence="1 7">
        <text>Release of an N-terminal amino acid, Xaa-|-Yaa-, in which Xaa is preferably Leu, but may be other amino acids including Pro although not Arg or Lys, and Yaa may be Pro. Amino acid amides and methyl esters are also readily hydrolyzed, but rates on arylamides are exceedingly low.</text>
        <dbReference type="EC" id="3.4.11.1"/>
    </reaction>
</comment>
<evidence type="ECO:0000313" key="11">
    <source>
        <dbReference type="Proteomes" id="UP000178532"/>
    </source>
</evidence>
<comment type="function">
    <text evidence="7">Presumably involved in the processing and regular turnover of intracellular proteins. Catalyzes the removal of unsubstituted N-terminal amino acids from various peptides.</text>
</comment>
<gene>
    <name evidence="7" type="primary">pepA</name>
    <name evidence="10" type="ORF">A3C19_02635</name>
</gene>
<feature type="binding site" evidence="7">
    <location>
        <position position="312"/>
    </location>
    <ligand>
        <name>Mn(2+)</name>
        <dbReference type="ChEBI" id="CHEBI:29035"/>
        <label>2</label>
    </ligand>
</feature>
<evidence type="ECO:0000256" key="3">
    <source>
        <dbReference type="ARBA" id="ARBA00009528"/>
    </source>
</evidence>
<evidence type="ECO:0000256" key="2">
    <source>
        <dbReference type="ARBA" id="ARBA00000967"/>
    </source>
</evidence>
<dbReference type="HAMAP" id="MF_00181">
    <property type="entry name" value="Cytosol_peptidase_M17"/>
    <property type="match status" value="1"/>
</dbReference>
<feature type="binding site" evidence="7">
    <location>
        <position position="310"/>
    </location>
    <ligand>
        <name>Mn(2+)</name>
        <dbReference type="ChEBI" id="CHEBI:29035"/>
        <label>1</label>
    </ligand>
</feature>
<dbReference type="Gene3D" id="3.40.630.10">
    <property type="entry name" value="Zn peptidases"/>
    <property type="match status" value="1"/>
</dbReference>
<dbReference type="EMBL" id="MFLI01000005">
    <property type="protein sequence ID" value="OGG62636.1"/>
    <property type="molecule type" value="Genomic_DNA"/>
</dbReference>
<dbReference type="SUPFAM" id="SSF52949">
    <property type="entry name" value="Macro domain-like"/>
    <property type="match status" value="1"/>
</dbReference>
<evidence type="ECO:0000256" key="5">
    <source>
        <dbReference type="ARBA" id="ARBA00022670"/>
    </source>
</evidence>
<feature type="binding site" evidence="7">
    <location>
        <position position="312"/>
    </location>
    <ligand>
        <name>Mn(2+)</name>
        <dbReference type="ChEBI" id="CHEBI:29035"/>
        <label>1</label>
    </ligand>
</feature>
<dbReference type="Pfam" id="PF00883">
    <property type="entry name" value="Peptidase_M17"/>
    <property type="match status" value="1"/>
</dbReference>
<feature type="binding site" evidence="7">
    <location>
        <position position="228"/>
    </location>
    <ligand>
        <name>Mn(2+)</name>
        <dbReference type="ChEBI" id="CHEBI:29035"/>
        <label>2</label>
    </ligand>
</feature>
<comment type="similarity">
    <text evidence="3 7">Belongs to the peptidase M17 family.</text>
</comment>
<name>A0A1F6DMK9_9BACT</name>
<dbReference type="GO" id="GO:0005737">
    <property type="term" value="C:cytoplasm"/>
    <property type="evidence" value="ECO:0007669"/>
    <property type="project" value="UniProtKB-SubCell"/>
</dbReference>
<dbReference type="InterPro" id="IPR023042">
    <property type="entry name" value="Peptidase_M17_leu_NH2_pept"/>
</dbReference>